<sequence length="133" mass="15017">MKEAVIREVKSMSMSCDRVGNSLLAKFSTQGASDVCLHIPASIVFWLLKHMPVNQDPQLQPPPAGPRITQQDWDDRANPRALSLNCRELPGKLRMAFNLDREPHLVLVLDRSNVELLRQIMAAYSRDLIDLDA</sequence>
<proteinExistence type="predicted"/>
<keyword evidence="2" id="KW-1185">Reference proteome</keyword>
<accession>A0ABW0MPD4</accession>
<protein>
    <submittedName>
        <fullName evidence="1">Uncharacterized protein</fullName>
    </submittedName>
</protein>
<dbReference type="Proteomes" id="UP001596101">
    <property type="component" value="Unassembled WGS sequence"/>
</dbReference>
<comment type="caution">
    <text evidence="1">The sequence shown here is derived from an EMBL/GenBank/DDBJ whole genome shotgun (WGS) entry which is preliminary data.</text>
</comment>
<organism evidence="1 2">
    <name type="scientific">Massilia suwonensis</name>
    <dbReference type="NCBI Taxonomy" id="648895"/>
    <lineage>
        <taxon>Bacteria</taxon>
        <taxon>Pseudomonadati</taxon>
        <taxon>Pseudomonadota</taxon>
        <taxon>Betaproteobacteria</taxon>
        <taxon>Burkholderiales</taxon>
        <taxon>Oxalobacteraceae</taxon>
        <taxon>Telluria group</taxon>
        <taxon>Massilia</taxon>
    </lineage>
</organism>
<evidence type="ECO:0000313" key="1">
    <source>
        <dbReference type="EMBL" id="MFC5479500.1"/>
    </source>
</evidence>
<dbReference type="EMBL" id="JBHSMR010000013">
    <property type="protein sequence ID" value="MFC5479500.1"/>
    <property type="molecule type" value="Genomic_DNA"/>
</dbReference>
<name>A0ABW0MPD4_9BURK</name>
<gene>
    <name evidence="1" type="ORF">ACFPQ5_14990</name>
</gene>
<dbReference type="RefSeq" id="WP_379757099.1">
    <property type="nucleotide sequence ID" value="NZ_JBHSMR010000013.1"/>
</dbReference>
<evidence type="ECO:0000313" key="2">
    <source>
        <dbReference type="Proteomes" id="UP001596101"/>
    </source>
</evidence>
<reference evidence="2" key="1">
    <citation type="journal article" date="2019" name="Int. J. Syst. Evol. Microbiol.">
        <title>The Global Catalogue of Microorganisms (GCM) 10K type strain sequencing project: providing services to taxonomists for standard genome sequencing and annotation.</title>
        <authorList>
            <consortium name="The Broad Institute Genomics Platform"/>
            <consortium name="The Broad Institute Genome Sequencing Center for Infectious Disease"/>
            <person name="Wu L."/>
            <person name="Ma J."/>
        </authorList>
    </citation>
    <scope>NUCLEOTIDE SEQUENCE [LARGE SCALE GENOMIC DNA]</scope>
    <source>
        <strain evidence="2">CCUG 43111</strain>
    </source>
</reference>